<proteinExistence type="predicted"/>
<name>A0A0F9T2W7_9ZZZZ</name>
<reference evidence="1" key="1">
    <citation type="journal article" date="2015" name="Nature">
        <title>Complex archaea that bridge the gap between prokaryotes and eukaryotes.</title>
        <authorList>
            <person name="Spang A."/>
            <person name="Saw J.H."/>
            <person name="Jorgensen S.L."/>
            <person name="Zaremba-Niedzwiedzka K."/>
            <person name="Martijn J."/>
            <person name="Lind A.E."/>
            <person name="van Eijk R."/>
            <person name="Schleper C."/>
            <person name="Guy L."/>
            <person name="Ettema T.J."/>
        </authorList>
    </citation>
    <scope>NUCLEOTIDE SEQUENCE</scope>
</reference>
<gene>
    <name evidence="1" type="ORF">LCGC14_0443630</name>
</gene>
<dbReference type="AlphaFoldDB" id="A0A0F9T2W7"/>
<evidence type="ECO:0000313" key="1">
    <source>
        <dbReference type="EMBL" id="KKN69187.1"/>
    </source>
</evidence>
<sequence>MATETTIEAETSPRIMLLTEDGRICQVPEDWEEGIRDPERLHGLDFEGNIVAHWTGTNSKGEAFTQLFGLTDCCGASFKGIEGIGVGCRACYEEAWGSDVPIEPVSKFVRIVADDDEADELEEASWAMEVGREGMSTLTTEEGHHVARRTASGS</sequence>
<comment type="caution">
    <text evidence="1">The sequence shown here is derived from an EMBL/GenBank/DDBJ whole genome shotgun (WGS) entry which is preliminary data.</text>
</comment>
<protein>
    <submittedName>
        <fullName evidence="1">Uncharacterized protein</fullName>
    </submittedName>
</protein>
<accession>A0A0F9T2W7</accession>
<dbReference type="EMBL" id="LAZR01000431">
    <property type="protein sequence ID" value="KKN69187.1"/>
    <property type="molecule type" value="Genomic_DNA"/>
</dbReference>
<organism evidence="1">
    <name type="scientific">marine sediment metagenome</name>
    <dbReference type="NCBI Taxonomy" id="412755"/>
    <lineage>
        <taxon>unclassified sequences</taxon>
        <taxon>metagenomes</taxon>
        <taxon>ecological metagenomes</taxon>
    </lineage>
</organism>